<keyword evidence="13" id="KW-0472">Membrane</keyword>
<evidence type="ECO:0000313" key="16">
    <source>
        <dbReference type="Proteomes" id="UP000005238"/>
    </source>
</evidence>
<reference evidence="15" key="2">
    <citation type="submission" date="2015-06" db="UniProtKB">
        <authorList>
            <consortium name="EnsemblProtists"/>
        </authorList>
    </citation>
    <scope>IDENTIFICATION</scope>
    <source>
        <strain evidence="15">Pr102</strain>
    </source>
</reference>
<dbReference type="InterPro" id="IPR038532">
    <property type="entry name" value="NDUFS4-like_sf"/>
</dbReference>
<comment type="similarity">
    <text evidence="5 14">Belongs to the trehalose phosphatase family.</text>
</comment>
<evidence type="ECO:0000256" key="10">
    <source>
        <dbReference type="ARBA" id="ARBA00022946"/>
    </source>
</evidence>
<evidence type="ECO:0000313" key="15">
    <source>
        <dbReference type="EnsemblProtists" id="Phyra81666"/>
    </source>
</evidence>
<dbReference type="GO" id="GO:0005743">
    <property type="term" value="C:mitochondrial inner membrane"/>
    <property type="evidence" value="ECO:0007669"/>
    <property type="project" value="UniProtKB-SubCell"/>
</dbReference>
<evidence type="ECO:0000256" key="14">
    <source>
        <dbReference type="RuleBase" id="RU361117"/>
    </source>
</evidence>
<dbReference type="FunFam" id="3.30.70.1020:FF:000007">
    <property type="entry name" value="Trehalose 6-phosphate phosphatase"/>
    <property type="match status" value="1"/>
</dbReference>
<dbReference type="EnsemblProtists" id="Phyra81666">
    <property type="protein sequence ID" value="Phyra81666"/>
    <property type="gene ID" value="Phyra81666"/>
</dbReference>
<organism evidence="15 16">
    <name type="scientific">Phytophthora ramorum</name>
    <name type="common">Sudden oak death agent</name>
    <dbReference type="NCBI Taxonomy" id="164328"/>
    <lineage>
        <taxon>Eukaryota</taxon>
        <taxon>Sar</taxon>
        <taxon>Stramenopiles</taxon>
        <taxon>Oomycota</taxon>
        <taxon>Peronosporomycetes</taxon>
        <taxon>Peronosporales</taxon>
        <taxon>Peronosporaceae</taxon>
        <taxon>Phytophthora</taxon>
    </lineage>
</organism>
<proteinExistence type="inferred from homology"/>
<evidence type="ECO:0000256" key="7">
    <source>
        <dbReference type="ARBA" id="ARBA00022660"/>
    </source>
</evidence>
<dbReference type="InterPro" id="IPR006885">
    <property type="entry name" value="NADH_UbQ_FeS_4_mit-like"/>
</dbReference>
<dbReference type="VEuPathDB" id="FungiDB:KRP23_3883"/>
<keyword evidence="11" id="KW-0249">Electron transport</keyword>
<evidence type="ECO:0000256" key="1">
    <source>
        <dbReference type="ARBA" id="ARBA00000500"/>
    </source>
</evidence>
<dbReference type="HOGENOM" id="CLU_037265_4_2_1"/>
<dbReference type="Gene3D" id="3.30.160.190">
    <property type="entry name" value="atu1810 like domain"/>
    <property type="match status" value="1"/>
</dbReference>
<name>H3GW55_PHYRM</name>
<keyword evidence="12" id="KW-0496">Mitochondrion</keyword>
<evidence type="ECO:0000256" key="3">
    <source>
        <dbReference type="ARBA" id="ARBA00005199"/>
    </source>
</evidence>
<dbReference type="AlphaFoldDB" id="H3GW55"/>
<dbReference type="Proteomes" id="UP000005238">
    <property type="component" value="Unassembled WGS sequence"/>
</dbReference>
<evidence type="ECO:0000256" key="11">
    <source>
        <dbReference type="ARBA" id="ARBA00022982"/>
    </source>
</evidence>
<dbReference type="GO" id="GO:0005992">
    <property type="term" value="P:trehalose biosynthetic process"/>
    <property type="evidence" value="ECO:0007669"/>
    <property type="project" value="UniProtKB-UniPathway"/>
</dbReference>
<dbReference type="PANTHER" id="PTHR43768">
    <property type="entry name" value="TREHALOSE 6-PHOSPHATE PHOSPHATASE"/>
    <property type="match status" value="1"/>
</dbReference>
<evidence type="ECO:0000256" key="4">
    <source>
        <dbReference type="ARBA" id="ARBA00005882"/>
    </source>
</evidence>
<dbReference type="GO" id="GO:0004805">
    <property type="term" value="F:trehalose-phosphatase activity"/>
    <property type="evidence" value="ECO:0007669"/>
    <property type="project" value="UniProtKB-EC"/>
</dbReference>
<evidence type="ECO:0000256" key="12">
    <source>
        <dbReference type="ARBA" id="ARBA00023128"/>
    </source>
</evidence>
<keyword evidence="6" id="KW-0813">Transport</keyword>
<dbReference type="SUPFAM" id="SSF56784">
    <property type="entry name" value="HAD-like"/>
    <property type="match status" value="1"/>
</dbReference>
<dbReference type="InterPro" id="IPR036412">
    <property type="entry name" value="HAD-like_sf"/>
</dbReference>
<comment type="similarity">
    <text evidence="4">Belongs to the complex I NDUFS4 subunit family.</text>
</comment>
<evidence type="ECO:0000256" key="8">
    <source>
        <dbReference type="ARBA" id="ARBA00022792"/>
    </source>
</evidence>
<keyword evidence="16" id="KW-1185">Reference proteome</keyword>
<dbReference type="VEuPathDB" id="FungiDB:KRP23_3882"/>
<dbReference type="EC" id="3.1.3.12" evidence="14"/>
<dbReference type="eggNOG" id="KOG1050">
    <property type="taxonomic scope" value="Eukaryota"/>
</dbReference>
<sequence>MRSAEGHDLSIGHKLTHDPAFTCLRPSERELSTASRRLRSQQQPAQVPLQEFSRSASMLHPTNAFLDMDAIRQKVAGKRPVVFLDYDGTLSPIVDVPDHAFMTDAMRAALSELSSKFVTAIVTGRSTEKVYNFVQLDNLVYAGSHGFDIKGTKTRPINCQVADHFRPELEQALLDLTEQTSHIAGAELEDNGLAISVHYRHVDPALQNAVEQIVDDYVDYHPSLTKKMGKMVFELRPRVDWDKGRAVMYILSELGLDAEDVVPFYLGDDVSDEDAFNALNGRGLGQGISIIVRDPEAEKVDLPGNLKELPVTKASYSLRDTAEVQQFLTELARLKHEFAAGKLRTTASAIMSVRVLQASTRAAAAVSTKRAAVATSSRAFSEVAKDDEAAKAAAAAAEDKLMTQLREQVLTDAERTVLPLHASEAFFPTIEKSPMPFPEEAAIVSGTGEWSVGRKAKLFKPARNQMQSGIHQTKHWEIRFEAPRTWANPLMGWTSTADPYVVLNPAMFDTKEAAEHFAKKQGWELEVEEPAPVGDYNGKISYSHNFLPAHVETLIKQNGKKSAVQFKHPSGRRSNWVKTLKYHGNGVVAQHGGEAKE</sequence>
<dbReference type="VEuPathDB" id="FungiDB:KRP22_2876"/>
<dbReference type="STRING" id="164328.H3GW55"/>
<dbReference type="InterPro" id="IPR044651">
    <property type="entry name" value="OTSB-like"/>
</dbReference>
<dbReference type="EMBL" id="DS566059">
    <property type="status" value="NOT_ANNOTATED_CDS"/>
    <property type="molecule type" value="Genomic_DNA"/>
</dbReference>
<dbReference type="Pfam" id="PF02358">
    <property type="entry name" value="Trehalose_PPase"/>
    <property type="match status" value="1"/>
</dbReference>
<keyword evidence="10" id="KW-0809">Transit peptide</keyword>
<dbReference type="VEuPathDB" id="FungiDB:KRP22_2877"/>
<evidence type="ECO:0000256" key="9">
    <source>
        <dbReference type="ARBA" id="ARBA00022801"/>
    </source>
</evidence>
<comment type="cofactor">
    <cofactor evidence="14">
        <name>a divalent metal cation</name>
        <dbReference type="ChEBI" id="CHEBI:60240"/>
    </cofactor>
</comment>
<dbReference type="GO" id="GO:0022900">
    <property type="term" value="P:electron transport chain"/>
    <property type="evidence" value="ECO:0007669"/>
    <property type="project" value="InterPro"/>
</dbReference>
<dbReference type="InterPro" id="IPR023214">
    <property type="entry name" value="HAD_sf"/>
</dbReference>
<evidence type="ECO:0000256" key="13">
    <source>
        <dbReference type="ARBA" id="ARBA00023136"/>
    </source>
</evidence>
<dbReference type="Gene3D" id="3.40.50.1000">
    <property type="entry name" value="HAD superfamily/HAD-like"/>
    <property type="match status" value="1"/>
</dbReference>
<evidence type="ECO:0000256" key="2">
    <source>
        <dbReference type="ARBA" id="ARBA00004273"/>
    </source>
</evidence>
<dbReference type="InterPro" id="IPR003337">
    <property type="entry name" value="Trehalose_PPase"/>
</dbReference>
<evidence type="ECO:0000256" key="5">
    <source>
        <dbReference type="ARBA" id="ARBA00008770"/>
    </source>
</evidence>
<accession>H3GW55</accession>
<dbReference type="eggNOG" id="KOG3389">
    <property type="taxonomic scope" value="Eukaryota"/>
</dbReference>
<reference evidence="16" key="1">
    <citation type="journal article" date="2006" name="Science">
        <title>Phytophthora genome sequences uncover evolutionary origins and mechanisms of pathogenesis.</title>
        <authorList>
            <person name="Tyler B.M."/>
            <person name="Tripathy S."/>
            <person name="Zhang X."/>
            <person name="Dehal P."/>
            <person name="Jiang R.H."/>
            <person name="Aerts A."/>
            <person name="Arredondo F.D."/>
            <person name="Baxter L."/>
            <person name="Bensasson D."/>
            <person name="Beynon J.L."/>
            <person name="Chapman J."/>
            <person name="Damasceno C.M."/>
            <person name="Dorrance A.E."/>
            <person name="Dou D."/>
            <person name="Dickerman A.W."/>
            <person name="Dubchak I.L."/>
            <person name="Garbelotto M."/>
            <person name="Gijzen M."/>
            <person name="Gordon S.G."/>
            <person name="Govers F."/>
            <person name="Grunwald N.J."/>
            <person name="Huang W."/>
            <person name="Ivors K.L."/>
            <person name="Jones R.W."/>
            <person name="Kamoun S."/>
            <person name="Krampis K."/>
            <person name="Lamour K.H."/>
            <person name="Lee M.K."/>
            <person name="McDonald W.H."/>
            <person name="Medina M."/>
            <person name="Meijer H.J."/>
            <person name="Nordberg E.K."/>
            <person name="Maclean D.J."/>
            <person name="Ospina-Giraldo M.D."/>
            <person name="Morris P.F."/>
            <person name="Phuntumart V."/>
            <person name="Putnam N.H."/>
            <person name="Rash S."/>
            <person name="Rose J.K."/>
            <person name="Sakihama Y."/>
            <person name="Salamov A.A."/>
            <person name="Savidor A."/>
            <person name="Scheuring C.F."/>
            <person name="Smith B.M."/>
            <person name="Sobral B.W."/>
            <person name="Terry A."/>
            <person name="Torto-Alalibo T.A."/>
            <person name="Win J."/>
            <person name="Xu Z."/>
            <person name="Zhang H."/>
            <person name="Grigoriev I.V."/>
            <person name="Rokhsar D.S."/>
            <person name="Boore J.L."/>
        </authorList>
    </citation>
    <scope>NUCLEOTIDE SEQUENCE [LARGE SCALE GENOMIC DNA]</scope>
    <source>
        <strain evidence="16">Pr102</strain>
    </source>
</reference>
<keyword evidence="7" id="KW-0679">Respiratory chain</keyword>
<dbReference type="NCBIfam" id="TIGR01484">
    <property type="entry name" value="HAD-SF-IIB"/>
    <property type="match status" value="1"/>
</dbReference>
<dbReference type="UniPathway" id="UPA00299"/>
<comment type="catalytic activity">
    <reaction evidence="1 14">
        <text>alpha,alpha-trehalose 6-phosphate + H2O = alpha,alpha-trehalose + phosphate</text>
        <dbReference type="Rhea" id="RHEA:23420"/>
        <dbReference type="ChEBI" id="CHEBI:15377"/>
        <dbReference type="ChEBI" id="CHEBI:16551"/>
        <dbReference type="ChEBI" id="CHEBI:43474"/>
        <dbReference type="ChEBI" id="CHEBI:58429"/>
        <dbReference type="EC" id="3.1.3.12"/>
    </reaction>
</comment>
<comment type="function">
    <text evidence="14">Removes the phosphate from trehalose 6-phosphate to produce free trehalose.</text>
</comment>
<evidence type="ECO:0000256" key="6">
    <source>
        <dbReference type="ARBA" id="ARBA00022448"/>
    </source>
</evidence>
<dbReference type="InParanoid" id="H3GW55"/>
<dbReference type="OMA" id="FEAPRTW"/>
<comment type="pathway">
    <text evidence="3 14">Glycan biosynthesis; trehalose biosynthesis.</text>
</comment>
<comment type="subcellular location">
    <subcellularLocation>
        <location evidence="2">Mitochondrion inner membrane</location>
    </subcellularLocation>
</comment>
<keyword evidence="8" id="KW-0999">Mitochondrion inner membrane</keyword>
<keyword evidence="9 14" id="KW-0378">Hydrolase</keyword>
<protein>
    <recommendedName>
        <fullName evidence="14">Trehalose 6-phosphate phosphatase</fullName>
        <ecNumber evidence="14">3.1.3.12</ecNumber>
    </recommendedName>
</protein>
<dbReference type="PANTHER" id="PTHR43768:SF3">
    <property type="entry name" value="TREHALOSE 6-PHOSPHATE PHOSPHATASE"/>
    <property type="match status" value="1"/>
</dbReference>
<dbReference type="InterPro" id="IPR006379">
    <property type="entry name" value="HAD-SF_hydro_IIB"/>
</dbReference>
<dbReference type="Gene3D" id="3.30.70.1020">
    <property type="entry name" value="Trehalose-6-phosphate phosphatase related protein, domain 2"/>
    <property type="match status" value="1"/>
</dbReference>
<dbReference type="Pfam" id="PF04800">
    <property type="entry name" value="NDUS4"/>
    <property type="match status" value="1"/>
</dbReference>
<dbReference type="NCBIfam" id="TIGR00685">
    <property type="entry name" value="T6PP"/>
    <property type="match status" value="1"/>
</dbReference>